<dbReference type="EMBL" id="VVIM01000004">
    <property type="protein sequence ID" value="KAB0800281.1"/>
    <property type="molecule type" value="Genomic_DNA"/>
</dbReference>
<dbReference type="CDD" id="cd14316">
    <property type="entry name" value="UBA2_UBAP1_like"/>
    <property type="match status" value="1"/>
</dbReference>
<gene>
    <name evidence="4" type="ORF">PPYR_06021</name>
    <name evidence="5" type="ORF">PPYR_06023</name>
</gene>
<dbReference type="OrthoDB" id="2018023at2759"/>
<dbReference type="Gene3D" id="1.20.120.1920">
    <property type="entry name" value="UBAP1 SOUBA domain"/>
    <property type="match status" value="1"/>
</dbReference>
<dbReference type="EMBL" id="VVIM01000004">
    <property type="protein sequence ID" value="KAB0800283.1"/>
    <property type="molecule type" value="Genomic_DNA"/>
</dbReference>
<evidence type="ECO:0008006" key="7">
    <source>
        <dbReference type="Google" id="ProtNLM"/>
    </source>
</evidence>
<dbReference type="AlphaFoldDB" id="A0A1Y1L3V1"/>
<feature type="domain" description="UBA" evidence="1">
    <location>
        <begin position="392"/>
        <end position="433"/>
    </location>
</feature>
<dbReference type="EMBL" id="GEZM01069125">
    <property type="protein sequence ID" value="JAV66635.1"/>
    <property type="molecule type" value="Transcribed_RNA"/>
</dbReference>
<dbReference type="PROSITE" id="PS50030">
    <property type="entry name" value="UBA"/>
    <property type="match status" value="1"/>
</dbReference>
<evidence type="ECO:0000313" key="6">
    <source>
        <dbReference type="Proteomes" id="UP000327044"/>
    </source>
</evidence>
<evidence type="ECO:0000259" key="1">
    <source>
        <dbReference type="PROSITE" id="PS50030"/>
    </source>
</evidence>
<feature type="domain" description="UMA" evidence="2">
    <location>
        <begin position="14"/>
        <end position="63"/>
    </location>
</feature>
<dbReference type="SUPFAM" id="SSF46934">
    <property type="entry name" value="UBA-like"/>
    <property type="match status" value="1"/>
</dbReference>
<reference evidence="4" key="3">
    <citation type="submission" date="2019-08" db="EMBL/GenBank/DDBJ databases">
        <authorList>
            <consortium name="Photinus pyralis genome working group"/>
            <person name="Fallon T.R."/>
            <person name="Sander Lower S.E."/>
            <person name="Weng J.-K."/>
        </authorList>
    </citation>
    <scope>NUCLEOTIDE SEQUENCE</scope>
    <source>
        <strain evidence="4">1611_PpyrPB1</strain>
        <tissue evidence="4">Whole body</tissue>
    </source>
</reference>
<dbReference type="InterPro" id="IPR009060">
    <property type="entry name" value="UBA-like_sf"/>
</dbReference>
<organism evidence="3">
    <name type="scientific">Photinus pyralis</name>
    <name type="common">Common eastern firefly</name>
    <name type="synonym">Lampyris pyralis</name>
    <dbReference type="NCBI Taxonomy" id="7054"/>
    <lineage>
        <taxon>Eukaryota</taxon>
        <taxon>Metazoa</taxon>
        <taxon>Ecdysozoa</taxon>
        <taxon>Arthropoda</taxon>
        <taxon>Hexapoda</taxon>
        <taxon>Insecta</taxon>
        <taxon>Pterygota</taxon>
        <taxon>Neoptera</taxon>
        <taxon>Endopterygota</taxon>
        <taxon>Coleoptera</taxon>
        <taxon>Polyphaga</taxon>
        <taxon>Elateriformia</taxon>
        <taxon>Elateroidea</taxon>
        <taxon>Lampyridae</taxon>
        <taxon>Lampyrinae</taxon>
        <taxon>Photinus</taxon>
    </lineage>
</organism>
<dbReference type="PROSITE" id="PS51497">
    <property type="entry name" value="UMA"/>
    <property type="match status" value="1"/>
</dbReference>
<dbReference type="InterPro" id="IPR038870">
    <property type="entry name" value="UBAP1"/>
</dbReference>
<keyword evidence="6" id="KW-1185">Reference proteome</keyword>
<dbReference type="Pfam" id="PF00627">
    <property type="entry name" value="UBA"/>
    <property type="match status" value="1"/>
</dbReference>
<dbReference type="InterPro" id="IPR042575">
    <property type="entry name" value="UBAP1_C"/>
</dbReference>
<dbReference type="PANTHER" id="PTHR15960">
    <property type="entry name" value="LD44032P"/>
    <property type="match status" value="1"/>
</dbReference>
<dbReference type="FunCoup" id="A0A1Y1L3V1">
    <property type="interactions" value="391"/>
</dbReference>
<evidence type="ECO:0000313" key="5">
    <source>
        <dbReference type="EMBL" id="KAB0800283.1"/>
    </source>
</evidence>
<proteinExistence type="predicted"/>
<dbReference type="GO" id="GO:0000813">
    <property type="term" value="C:ESCRT I complex"/>
    <property type="evidence" value="ECO:0007669"/>
    <property type="project" value="InterPro"/>
</dbReference>
<dbReference type="InterPro" id="IPR015940">
    <property type="entry name" value="UBA"/>
</dbReference>
<protein>
    <recommendedName>
        <fullName evidence="7">UBA domain-containing protein</fullName>
    </recommendedName>
</protein>
<name>A0A1Y1L3V1_PHOPY</name>
<dbReference type="Proteomes" id="UP000327044">
    <property type="component" value="Unassembled WGS sequence"/>
</dbReference>
<evidence type="ECO:0000313" key="3">
    <source>
        <dbReference type="EMBL" id="JAV66635.1"/>
    </source>
</evidence>
<evidence type="ECO:0000259" key="2">
    <source>
        <dbReference type="PROSITE" id="PS51497"/>
    </source>
</evidence>
<dbReference type="PANTHER" id="PTHR15960:SF5">
    <property type="entry name" value="LD44032P"/>
    <property type="match status" value="1"/>
</dbReference>
<dbReference type="EMBL" id="GEZM01069124">
    <property type="protein sequence ID" value="JAV66636.1"/>
    <property type="molecule type" value="Transcribed_RNA"/>
</dbReference>
<reference evidence="4 6" key="2">
    <citation type="journal article" date="2018" name="Elife">
        <title>Firefly genomes illuminate parallel origins of bioluminescence in beetles.</title>
        <authorList>
            <person name="Fallon T.R."/>
            <person name="Lower S.E."/>
            <person name="Chang C.H."/>
            <person name="Bessho-Uehara M."/>
            <person name="Martin G.J."/>
            <person name="Bewick A.J."/>
            <person name="Behringer M."/>
            <person name="Debat H.J."/>
            <person name="Wong I."/>
            <person name="Day J.C."/>
            <person name="Suvorov A."/>
            <person name="Silva C.J."/>
            <person name="Stanger-Hall K.F."/>
            <person name="Hall D.W."/>
            <person name="Schmitz R.J."/>
            <person name="Nelson D.R."/>
            <person name="Lewis S.M."/>
            <person name="Shigenobu S."/>
            <person name="Bybee S.M."/>
            <person name="Larracuente A.M."/>
            <person name="Oba Y."/>
            <person name="Weng J.K."/>
        </authorList>
    </citation>
    <scope>NUCLEOTIDE SEQUENCE [LARGE SCALE GENOMIC DNA]</scope>
    <source>
        <strain evidence="4">1611_PpyrPB1</strain>
        <tissue evidence="4">Whole body</tissue>
    </source>
</reference>
<evidence type="ECO:0000313" key="4">
    <source>
        <dbReference type="EMBL" id="KAB0800281.1"/>
    </source>
</evidence>
<sequence length="433" mass="49012">MSHRGGQDPQPGYMDEVCVKISEKYKPPPRINLAITYAQRLYLNKQIQYSIIPYDFSLETSIKDRVRELRSARRQLYEDQADRLKEARLKYEQFLEDKKSKESISNVSQESEIPEEQILKASGTTSGVMYPTSYSHILTPTPLSNTDTKVLFKCNSNDKSPFNISDFEADTSSPFDNMELKTINDIEELAQVLKKGETSNHSYAIPYTDAAGQAFPNYVSLPSTSGQSTTVSTYAVQDTRNLPYSPYISQTLSPYTHSITSRTYNNLNGYYYTSDIVQTNVNQNFKLDQLPYNYDNSSSKLSKENTKSIPDIMKTLESELKSTKICQNGVPSDPNKSQESSTEVVIKSIDLDDVFSHLPKNLQYLSKDISLMGFPLSRVARVCQTIGDNQKKIVEHLIVMSELLDLGFSEEEVSRALLQCNNDRDKALDILIS</sequence>
<dbReference type="InterPro" id="IPR023340">
    <property type="entry name" value="UMA"/>
</dbReference>
<dbReference type="GO" id="GO:0043162">
    <property type="term" value="P:ubiquitin-dependent protein catabolic process via the multivesicular body sorting pathway"/>
    <property type="evidence" value="ECO:0007669"/>
    <property type="project" value="InterPro"/>
</dbReference>
<accession>A0A1Y1L3V1</accession>
<dbReference type="InParanoid" id="A0A1Y1L3V1"/>
<reference evidence="3" key="1">
    <citation type="journal article" date="2016" name="Sci. Rep.">
        <title>Molecular characterization of firefly nuptial gifts: a multi-omics approach sheds light on postcopulatory sexual selection.</title>
        <authorList>
            <person name="Al-Wathiqui N."/>
            <person name="Fallon T.R."/>
            <person name="South A."/>
            <person name="Weng J.K."/>
            <person name="Lewis S.M."/>
        </authorList>
    </citation>
    <scope>NUCLEOTIDE SEQUENCE</scope>
</reference>
<dbReference type="GO" id="GO:0043130">
    <property type="term" value="F:ubiquitin binding"/>
    <property type="evidence" value="ECO:0007669"/>
    <property type="project" value="InterPro"/>
</dbReference>